<dbReference type="EMBL" id="QJKJ01007046">
    <property type="protein sequence ID" value="RDX84451.1"/>
    <property type="molecule type" value="Genomic_DNA"/>
</dbReference>
<evidence type="ECO:0000313" key="2">
    <source>
        <dbReference type="EMBL" id="RDX84451.1"/>
    </source>
</evidence>
<dbReference type="Proteomes" id="UP000257109">
    <property type="component" value="Unassembled WGS sequence"/>
</dbReference>
<feature type="non-terminal residue" evidence="2">
    <location>
        <position position="1"/>
    </location>
</feature>
<gene>
    <name evidence="2" type="ORF">CR513_34492</name>
</gene>
<feature type="region of interest" description="Disordered" evidence="1">
    <location>
        <begin position="1"/>
        <end position="21"/>
    </location>
</feature>
<proteinExistence type="predicted"/>
<protein>
    <submittedName>
        <fullName evidence="2">Uncharacterized protein</fullName>
    </submittedName>
</protein>
<name>A0A371G1Q8_MUCPR</name>
<dbReference type="AlphaFoldDB" id="A0A371G1Q8"/>
<keyword evidence="3" id="KW-1185">Reference proteome</keyword>
<accession>A0A371G1Q8</accession>
<sequence>MGMRDPSDRTSSSLEFTQKKVDRPKRVRDMTVRHIGDSLIVVEFDHLGNSKGVETNWQEFVQQHLASTIQEKRQKGRDIQGKNLYRHILSHGVAHHELWKRVQLKLSSNYTSNSSTKVAKKIRIFVPHGHENILTTTIGRLEHLDHVRTAKRSVGLHYS</sequence>
<evidence type="ECO:0000256" key="1">
    <source>
        <dbReference type="SAM" id="MobiDB-lite"/>
    </source>
</evidence>
<organism evidence="2 3">
    <name type="scientific">Mucuna pruriens</name>
    <name type="common">Velvet bean</name>
    <name type="synonym">Dolichos pruriens</name>
    <dbReference type="NCBI Taxonomy" id="157652"/>
    <lineage>
        <taxon>Eukaryota</taxon>
        <taxon>Viridiplantae</taxon>
        <taxon>Streptophyta</taxon>
        <taxon>Embryophyta</taxon>
        <taxon>Tracheophyta</taxon>
        <taxon>Spermatophyta</taxon>
        <taxon>Magnoliopsida</taxon>
        <taxon>eudicotyledons</taxon>
        <taxon>Gunneridae</taxon>
        <taxon>Pentapetalae</taxon>
        <taxon>rosids</taxon>
        <taxon>fabids</taxon>
        <taxon>Fabales</taxon>
        <taxon>Fabaceae</taxon>
        <taxon>Papilionoideae</taxon>
        <taxon>50 kb inversion clade</taxon>
        <taxon>NPAAA clade</taxon>
        <taxon>indigoferoid/millettioid clade</taxon>
        <taxon>Phaseoleae</taxon>
        <taxon>Mucuna</taxon>
    </lineage>
</organism>
<evidence type="ECO:0000313" key="3">
    <source>
        <dbReference type="Proteomes" id="UP000257109"/>
    </source>
</evidence>
<comment type="caution">
    <text evidence="2">The sequence shown here is derived from an EMBL/GenBank/DDBJ whole genome shotgun (WGS) entry which is preliminary data.</text>
</comment>
<reference evidence="2" key="1">
    <citation type="submission" date="2018-05" db="EMBL/GenBank/DDBJ databases">
        <title>Draft genome of Mucuna pruriens seed.</title>
        <authorList>
            <person name="Nnadi N.E."/>
            <person name="Vos R."/>
            <person name="Hasami M.H."/>
            <person name="Devisetty U.K."/>
            <person name="Aguiy J.C."/>
        </authorList>
    </citation>
    <scope>NUCLEOTIDE SEQUENCE [LARGE SCALE GENOMIC DNA]</scope>
    <source>
        <strain evidence="2">JCA_2017</strain>
    </source>
</reference>